<dbReference type="PANTHER" id="PTHR12599">
    <property type="entry name" value="PTERIN-4-ALPHA-CARBINOLAMINE DEHYDRATASE"/>
    <property type="match status" value="1"/>
</dbReference>
<evidence type="ECO:0000313" key="7">
    <source>
        <dbReference type="Proteomes" id="UP001428341"/>
    </source>
</evidence>
<evidence type="ECO:0000256" key="4">
    <source>
        <dbReference type="ARBA" id="ARBA00023239"/>
    </source>
</evidence>
<proteinExistence type="inferred from homology"/>
<dbReference type="PANTHER" id="PTHR12599:SF0">
    <property type="entry name" value="PTERIN-4-ALPHA-CARBINOLAMINE DEHYDRATASE"/>
    <property type="match status" value="1"/>
</dbReference>
<comment type="similarity">
    <text evidence="2">Belongs to the pterin-4-alpha-carbinolamine dehydratase family.</text>
</comment>
<dbReference type="CDD" id="cd00913">
    <property type="entry name" value="PCD_DCoH_subfamily_a"/>
    <property type="match status" value="1"/>
</dbReference>
<evidence type="ECO:0000256" key="3">
    <source>
        <dbReference type="ARBA" id="ARBA00013252"/>
    </source>
</evidence>
<dbReference type="Pfam" id="PF01329">
    <property type="entry name" value="Pterin_4a"/>
    <property type="match status" value="1"/>
</dbReference>
<dbReference type="GO" id="GO:0005739">
    <property type="term" value="C:mitochondrion"/>
    <property type="evidence" value="ECO:0007669"/>
    <property type="project" value="TreeGrafter"/>
</dbReference>
<protein>
    <recommendedName>
        <fullName evidence="3">4a-hydroxytetrahydrobiopterin dehydratase</fullName>
        <ecNumber evidence="3">4.2.1.96</ecNumber>
    </recommendedName>
    <alternativeName>
        <fullName evidence="5">4-alpha-hydroxy-tetrahydropterin dehydratase</fullName>
    </alternativeName>
</protein>
<dbReference type="Gene3D" id="3.30.1360.20">
    <property type="entry name" value="Transcriptional coactivator/pterin dehydratase"/>
    <property type="match status" value="1"/>
</dbReference>
<dbReference type="SUPFAM" id="SSF55248">
    <property type="entry name" value="PCD-like"/>
    <property type="match status" value="1"/>
</dbReference>
<sequence>MTRVVNMWTRRLSLTTPFVNRLIIPGGIRRRKQQLASEQTRSCRDANFVSNYLHIDPMNRLFHPHLLSLSRPQVPLRSVFESLFARNGRSNIRVTEIFQNRVGLFLSRNSLYGFRTFCTGQDLTTKKCVPCDTKDLRPMAEDSAKHLMPKVVGWDLVNENGILKLNRSLKVKSFTKGLELFKLVADVAEAEGHHPDLHLVGWNNVQIEICTHAVGGLTENDFILAAKINRLDIHHLLRRKISA</sequence>
<dbReference type="Proteomes" id="UP001428341">
    <property type="component" value="Unassembled WGS sequence"/>
</dbReference>
<evidence type="ECO:0000256" key="1">
    <source>
        <dbReference type="ARBA" id="ARBA00001554"/>
    </source>
</evidence>
<dbReference type="EMBL" id="JBCGBO010000002">
    <property type="protein sequence ID" value="KAK9224013.1"/>
    <property type="molecule type" value="Genomic_DNA"/>
</dbReference>
<gene>
    <name evidence="6" type="ORF">WN944_012462</name>
</gene>
<dbReference type="AlphaFoldDB" id="A0AAP0N085"/>
<organism evidence="6 7">
    <name type="scientific">Citrus x changshan-huyou</name>
    <dbReference type="NCBI Taxonomy" id="2935761"/>
    <lineage>
        <taxon>Eukaryota</taxon>
        <taxon>Viridiplantae</taxon>
        <taxon>Streptophyta</taxon>
        <taxon>Embryophyta</taxon>
        <taxon>Tracheophyta</taxon>
        <taxon>Spermatophyta</taxon>
        <taxon>Magnoliopsida</taxon>
        <taxon>eudicotyledons</taxon>
        <taxon>Gunneridae</taxon>
        <taxon>Pentapetalae</taxon>
        <taxon>rosids</taxon>
        <taxon>malvids</taxon>
        <taxon>Sapindales</taxon>
        <taxon>Rutaceae</taxon>
        <taxon>Aurantioideae</taxon>
        <taxon>Citrus</taxon>
    </lineage>
</organism>
<accession>A0AAP0N085</accession>
<reference evidence="6 7" key="1">
    <citation type="submission" date="2024-05" db="EMBL/GenBank/DDBJ databases">
        <title>Haplotype-resolved chromosome-level genome assembly of Huyou (Citrus changshanensis).</title>
        <authorList>
            <person name="Miao C."/>
            <person name="Chen W."/>
            <person name="Wu Y."/>
            <person name="Wang L."/>
            <person name="Zhao S."/>
            <person name="Grierson D."/>
            <person name="Xu C."/>
            <person name="Chen K."/>
        </authorList>
    </citation>
    <scope>NUCLEOTIDE SEQUENCE [LARGE SCALE GENOMIC DNA]</scope>
    <source>
        <strain evidence="6">01-14</strain>
        <tissue evidence="6">Leaf</tissue>
    </source>
</reference>
<comment type="caution">
    <text evidence="6">The sequence shown here is derived from an EMBL/GenBank/DDBJ whole genome shotgun (WGS) entry which is preliminary data.</text>
</comment>
<dbReference type="GO" id="GO:0006729">
    <property type="term" value="P:tetrahydrobiopterin biosynthetic process"/>
    <property type="evidence" value="ECO:0007669"/>
    <property type="project" value="InterPro"/>
</dbReference>
<comment type="catalytic activity">
    <reaction evidence="1">
        <text>(4aS,6R)-4a-hydroxy-L-erythro-5,6,7,8-tetrahydrobiopterin = (6R)-L-erythro-6,7-dihydrobiopterin + H2O</text>
        <dbReference type="Rhea" id="RHEA:11920"/>
        <dbReference type="ChEBI" id="CHEBI:15377"/>
        <dbReference type="ChEBI" id="CHEBI:15642"/>
        <dbReference type="ChEBI" id="CHEBI:43120"/>
        <dbReference type="EC" id="4.2.1.96"/>
    </reaction>
</comment>
<dbReference type="InterPro" id="IPR036428">
    <property type="entry name" value="PCD_sf"/>
</dbReference>
<evidence type="ECO:0000256" key="5">
    <source>
        <dbReference type="ARBA" id="ARBA00030497"/>
    </source>
</evidence>
<evidence type="ECO:0000313" key="6">
    <source>
        <dbReference type="EMBL" id="KAK9224013.1"/>
    </source>
</evidence>
<dbReference type="InterPro" id="IPR001533">
    <property type="entry name" value="Pterin_deHydtase"/>
</dbReference>
<dbReference type="GO" id="GO:0008124">
    <property type="term" value="F:4-alpha-hydroxytetrahydrobiopterin dehydratase activity"/>
    <property type="evidence" value="ECO:0007669"/>
    <property type="project" value="UniProtKB-EC"/>
</dbReference>
<evidence type="ECO:0000256" key="2">
    <source>
        <dbReference type="ARBA" id="ARBA00006472"/>
    </source>
</evidence>
<keyword evidence="7" id="KW-1185">Reference proteome</keyword>
<name>A0AAP0N085_9ROSI</name>
<dbReference type="EC" id="4.2.1.96" evidence="3"/>
<keyword evidence="4" id="KW-0456">Lyase</keyword>